<feature type="compositionally biased region" description="Polar residues" evidence="10">
    <location>
        <begin position="62"/>
        <end position="77"/>
    </location>
</feature>
<dbReference type="AlphaFoldDB" id="A0A8H4UL82"/>
<evidence type="ECO:0000256" key="9">
    <source>
        <dbReference type="ARBA" id="ARBA00048679"/>
    </source>
</evidence>
<evidence type="ECO:0000256" key="6">
    <source>
        <dbReference type="ARBA" id="ARBA00030980"/>
    </source>
</evidence>
<evidence type="ECO:0000313" key="12">
    <source>
        <dbReference type="EMBL" id="KAF4978576.1"/>
    </source>
</evidence>
<name>A0A8H4UL82_9HYPO</name>
<evidence type="ECO:0000313" key="13">
    <source>
        <dbReference type="Proteomes" id="UP000635477"/>
    </source>
</evidence>
<feature type="region of interest" description="Disordered" evidence="10">
    <location>
        <begin position="39"/>
        <end position="82"/>
    </location>
</feature>
<evidence type="ECO:0000256" key="5">
    <source>
        <dbReference type="ARBA" id="ARBA00019973"/>
    </source>
</evidence>
<dbReference type="InterPro" id="IPR000719">
    <property type="entry name" value="Prot_kinase_dom"/>
</dbReference>
<dbReference type="PROSITE" id="PS00109">
    <property type="entry name" value="PROTEIN_KINASE_TYR"/>
    <property type="match status" value="1"/>
</dbReference>
<comment type="subunit">
    <text evidence="2">Component of the EKC/KEOPS complex composed of at least BUD32, CGI121, GON7, KAE1 and PCC1; the whole complex dimerizes.</text>
</comment>
<dbReference type="SUPFAM" id="SSF56112">
    <property type="entry name" value="Protein kinase-like (PK-like)"/>
    <property type="match status" value="1"/>
</dbReference>
<evidence type="ECO:0000256" key="10">
    <source>
        <dbReference type="SAM" id="MobiDB-lite"/>
    </source>
</evidence>
<dbReference type="InterPro" id="IPR011009">
    <property type="entry name" value="Kinase-like_dom_sf"/>
</dbReference>
<evidence type="ECO:0000256" key="4">
    <source>
        <dbReference type="ARBA" id="ARBA00013948"/>
    </source>
</evidence>
<feature type="compositionally biased region" description="Basic and acidic residues" evidence="10">
    <location>
        <begin position="44"/>
        <end position="60"/>
    </location>
</feature>
<comment type="catalytic activity">
    <reaction evidence="9">
        <text>L-seryl-[protein] + ATP = O-phospho-L-seryl-[protein] + ADP + H(+)</text>
        <dbReference type="Rhea" id="RHEA:17989"/>
        <dbReference type="Rhea" id="RHEA-COMP:9863"/>
        <dbReference type="Rhea" id="RHEA-COMP:11604"/>
        <dbReference type="ChEBI" id="CHEBI:15378"/>
        <dbReference type="ChEBI" id="CHEBI:29999"/>
        <dbReference type="ChEBI" id="CHEBI:30616"/>
        <dbReference type="ChEBI" id="CHEBI:83421"/>
        <dbReference type="ChEBI" id="CHEBI:456216"/>
        <dbReference type="EC" id="2.7.11.1"/>
    </reaction>
</comment>
<reference evidence="12" key="2">
    <citation type="submission" date="2020-05" db="EMBL/GenBank/DDBJ databases">
        <authorList>
            <person name="Kim H.-S."/>
            <person name="Proctor R.H."/>
            <person name="Brown D.W."/>
        </authorList>
    </citation>
    <scope>NUCLEOTIDE SEQUENCE</scope>
    <source>
        <strain evidence="12">NRRL 22465</strain>
    </source>
</reference>
<dbReference type="GO" id="GO:0005524">
    <property type="term" value="F:ATP binding"/>
    <property type="evidence" value="ECO:0007669"/>
    <property type="project" value="InterPro"/>
</dbReference>
<dbReference type="InterPro" id="IPR008266">
    <property type="entry name" value="Tyr_kinase_AS"/>
</dbReference>
<protein>
    <recommendedName>
        <fullName evidence="5">EKC/KEOPS complex subunit BUD32</fullName>
        <ecNumber evidence="3">2.7.11.1</ecNumber>
    </recommendedName>
    <alternativeName>
        <fullName evidence="6 7">Atypical Serine/threonine protein kinase BUD32</fullName>
    </alternativeName>
    <alternativeName>
        <fullName evidence="4">EKC/KEOPS complex subunit bud32</fullName>
    </alternativeName>
</protein>
<gene>
    <name evidence="12" type="ORF">FZEAL_5068</name>
</gene>
<sequence length="365" mass="41457">MSTYCSIPPRWKPLPDPQRPDFPYQAGLDLSIRRHVPPVPFGRPYEKGSERQIAPRKDIESVPQSEWCLSNPPTSTADHPDPTPHSLCIVDGVACEDGRGAQVVKCRLDGDETRVYVGKIFDPFYYSHIDRDMEIAVDVAWEADKDYSREAAAFEGLSRSKVDGIYAPEYYGSWTFQMLAPGAPQTTRPVRMILMEWIQGVSMWSLIKSREVYRFPPQQRLDILAEAMEALSRMDFYGVIHGDFAPRNLILVGLGTSNVVSKVVLVDFGKSIVHRLPNFPYKLPRTHLPMNPEYRHWGPCSAEFSSWIPEPHRSRPAAFKGWLKAQWGTSPDFASRDEDMSRHSDDDESVEMVSPAEDKEPEDDA</sequence>
<feature type="region of interest" description="Disordered" evidence="10">
    <location>
        <begin position="1"/>
        <end position="20"/>
    </location>
</feature>
<evidence type="ECO:0000259" key="11">
    <source>
        <dbReference type="PROSITE" id="PS50011"/>
    </source>
</evidence>
<dbReference type="EC" id="2.7.11.1" evidence="3"/>
<comment type="caution">
    <text evidence="12">The sequence shown here is derived from an EMBL/GenBank/DDBJ whole genome shotgun (WGS) entry which is preliminary data.</text>
</comment>
<evidence type="ECO:0000256" key="1">
    <source>
        <dbReference type="ARBA" id="ARBA00003747"/>
    </source>
</evidence>
<dbReference type="GO" id="GO:0004674">
    <property type="term" value="F:protein serine/threonine kinase activity"/>
    <property type="evidence" value="ECO:0007669"/>
    <property type="project" value="UniProtKB-EC"/>
</dbReference>
<evidence type="ECO:0000256" key="3">
    <source>
        <dbReference type="ARBA" id="ARBA00012513"/>
    </source>
</evidence>
<evidence type="ECO:0000256" key="2">
    <source>
        <dbReference type="ARBA" id="ARBA00011534"/>
    </source>
</evidence>
<organism evidence="12 13">
    <name type="scientific">Fusarium zealandicum</name>
    <dbReference type="NCBI Taxonomy" id="1053134"/>
    <lineage>
        <taxon>Eukaryota</taxon>
        <taxon>Fungi</taxon>
        <taxon>Dikarya</taxon>
        <taxon>Ascomycota</taxon>
        <taxon>Pezizomycotina</taxon>
        <taxon>Sordariomycetes</taxon>
        <taxon>Hypocreomycetidae</taxon>
        <taxon>Hypocreales</taxon>
        <taxon>Nectriaceae</taxon>
        <taxon>Fusarium</taxon>
        <taxon>Fusarium staphyleae species complex</taxon>
    </lineage>
</organism>
<feature type="region of interest" description="Disordered" evidence="10">
    <location>
        <begin position="329"/>
        <end position="365"/>
    </location>
</feature>
<proteinExistence type="predicted"/>
<accession>A0A8H4UL82</accession>
<reference evidence="12" key="1">
    <citation type="journal article" date="2020" name="BMC Genomics">
        <title>Correction to: Identification and distribution of gene clusters required for synthesis of sphingolipid metabolism inhibitors in diverse species of the filamentous fungus Fusarium.</title>
        <authorList>
            <person name="Kim H.S."/>
            <person name="Lohmar J.M."/>
            <person name="Busman M."/>
            <person name="Brown D.W."/>
            <person name="Naumann T.A."/>
            <person name="Divon H.H."/>
            <person name="Lysoe E."/>
            <person name="Uhlig S."/>
            <person name="Proctor R.H."/>
        </authorList>
    </citation>
    <scope>NUCLEOTIDE SEQUENCE</scope>
    <source>
        <strain evidence="12">NRRL 22465</strain>
    </source>
</reference>
<feature type="compositionally biased region" description="Basic and acidic residues" evidence="10">
    <location>
        <begin position="334"/>
        <end position="345"/>
    </location>
</feature>
<comment type="catalytic activity">
    <reaction evidence="8">
        <text>L-threonyl-[protein] + ATP = O-phospho-L-threonyl-[protein] + ADP + H(+)</text>
        <dbReference type="Rhea" id="RHEA:46608"/>
        <dbReference type="Rhea" id="RHEA-COMP:11060"/>
        <dbReference type="Rhea" id="RHEA-COMP:11605"/>
        <dbReference type="ChEBI" id="CHEBI:15378"/>
        <dbReference type="ChEBI" id="CHEBI:30013"/>
        <dbReference type="ChEBI" id="CHEBI:30616"/>
        <dbReference type="ChEBI" id="CHEBI:61977"/>
        <dbReference type="ChEBI" id="CHEBI:456216"/>
        <dbReference type="EC" id="2.7.11.1"/>
    </reaction>
</comment>
<comment type="function">
    <text evidence="1">Component of the EKC/KEOPS complex that is required for the formation of a threonylcarbamoyl group on adenosine at position 37 (t(6)A37) in tRNAs that read codons beginning with adenine. The complex is probably involved in the transfer of the threonylcarbamoyl moiety of threonylcarbamoyl-AMP (TC-AMP) to the N6 group of A37. BUD32 has ATPase activity in the context of the EKC/KEOPS complex and likely plays a supporting role to the catalytic subunit KAE1. The EKC/KEOPS complex also promotes both telomere uncapping and telomere elongation. The complex is required for efficient recruitment of transcriptional coactivators.</text>
</comment>
<dbReference type="EMBL" id="JABEYC010000357">
    <property type="protein sequence ID" value="KAF4978576.1"/>
    <property type="molecule type" value="Genomic_DNA"/>
</dbReference>
<dbReference type="Proteomes" id="UP000635477">
    <property type="component" value="Unassembled WGS sequence"/>
</dbReference>
<dbReference type="PROSITE" id="PS50011">
    <property type="entry name" value="PROTEIN_KINASE_DOM"/>
    <property type="match status" value="1"/>
</dbReference>
<feature type="domain" description="Protein kinase" evidence="11">
    <location>
        <begin position="101"/>
        <end position="365"/>
    </location>
</feature>
<dbReference type="Gene3D" id="1.10.510.10">
    <property type="entry name" value="Transferase(Phosphotransferase) domain 1"/>
    <property type="match status" value="1"/>
</dbReference>
<keyword evidence="13" id="KW-1185">Reference proteome</keyword>
<dbReference type="OrthoDB" id="4267316at2759"/>
<evidence type="ECO:0000256" key="7">
    <source>
        <dbReference type="ARBA" id="ARBA00033194"/>
    </source>
</evidence>
<evidence type="ECO:0000256" key="8">
    <source>
        <dbReference type="ARBA" id="ARBA00047899"/>
    </source>
</evidence>